<dbReference type="InterPro" id="IPR004360">
    <property type="entry name" value="Glyas_Fos-R_dOase_dom"/>
</dbReference>
<dbReference type="InterPro" id="IPR029068">
    <property type="entry name" value="Glyas_Bleomycin-R_OHBP_Dase"/>
</dbReference>
<dbReference type="SUPFAM" id="SSF54593">
    <property type="entry name" value="Glyoxalase/Bleomycin resistance protein/Dihydroxybiphenyl dioxygenase"/>
    <property type="match status" value="1"/>
</dbReference>
<comment type="caution">
    <text evidence="3">The sequence shown here is derived from an EMBL/GenBank/DDBJ whole genome shotgun (WGS) entry which is preliminary data.</text>
</comment>
<dbReference type="PANTHER" id="PTHR43048">
    <property type="entry name" value="METHYLMALONYL-COA EPIMERASE"/>
    <property type="match status" value="1"/>
</dbReference>
<gene>
    <name evidence="3" type="ORF">DO97_19640</name>
</gene>
<dbReference type="PROSITE" id="PS51819">
    <property type="entry name" value="VOC"/>
    <property type="match status" value="2"/>
</dbReference>
<dbReference type="OrthoDB" id="9788468at2"/>
<evidence type="ECO:0000256" key="1">
    <source>
        <dbReference type="ARBA" id="ARBA00022723"/>
    </source>
</evidence>
<keyword evidence="1" id="KW-0479">Metal-binding</keyword>
<evidence type="ECO:0000259" key="2">
    <source>
        <dbReference type="PROSITE" id="PS51819"/>
    </source>
</evidence>
<keyword evidence="4" id="KW-1185">Reference proteome</keyword>
<dbReference type="GO" id="GO:0046872">
    <property type="term" value="F:metal ion binding"/>
    <property type="evidence" value="ECO:0007669"/>
    <property type="project" value="UniProtKB-KW"/>
</dbReference>
<name>A0A098THC6_9CYAN</name>
<evidence type="ECO:0000313" key="4">
    <source>
        <dbReference type="Proteomes" id="UP000030170"/>
    </source>
</evidence>
<proteinExistence type="predicted"/>
<feature type="domain" description="VOC" evidence="2">
    <location>
        <begin position="221"/>
        <end position="365"/>
    </location>
</feature>
<dbReference type="Gene3D" id="3.10.180.10">
    <property type="entry name" value="2,3-Dihydroxybiphenyl 1,2-Dioxygenase, domain 1"/>
    <property type="match status" value="2"/>
</dbReference>
<protein>
    <recommendedName>
        <fullName evidence="2">VOC domain-containing protein</fullName>
    </recommendedName>
</protein>
<dbReference type="GO" id="GO:0004462">
    <property type="term" value="F:lactoylglutathione lyase activity"/>
    <property type="evidence" value="ECO:0007669"/>
    <property type="project" value="InterPro"/>
</dbReference>
<dbReference type="Pfam" id="PF00903">
    <property type="entry name" value="Glyoxalase"/>
    <property type="match status" value="2"/>
</dbReference>
<sequence length="365" mass="40240">MLNRFSILARVVLALGTGTAIAFGSQLPEISTGLQLRLQPQTVGIAAVPQIRATTVQSIGPVVIPVSNMERAIAFYTQVLTFEKRSDQVRSGATYDRLEGVPHLKLRVVKLQLGEEGIELTEFLTPKGKPLPLDFKSNDHWFQHIAIVVKDLEQAYRRLRQFKVQHASSGPQRLPDWNPNAGGIEAFYFQDPDGHHLELIKFPPGKGNPRWQQPTQALFLGIDHTAIVVADTDISRKFYRDLLGLQVVGASENYGTEQEHLNNVFGARLQITALRAAGGIGVEFLQYLAPPGGRPKPAATRSNDLINWQTTLVVDHLEALLPELRAGQYRLISPGVVAIADGSLGFKKALLVEDPDGHPLRIVEK</sequence>
<accession>A0A098THC6</accession>
<feature type="domain" description="VOC" evidence="2">
    <location>
        <begin position="58"/>
        <end position="202"/>
    </location>
</feature>
<evidence type="ECO:0000313" key="3">
    <source>
        <dbReference type="EMBL" id="KGF71436.1"/>
    </source>
</evidence>
<dbReference type="Proteomes" id="UP000030170">
    <property type="component" value="Unassembled WGS sequence"/>
</dbReference>
<dbReference type="EMBL" id="JJML01000076">
    <property type="protein sequence ID" value="KGF71436.1"/>
    <property type="molecule type" value="Genomic_DNA"/>
</dbReference>
<dbReference type="PROSITE" id="PS00934">
    <property type="entry name" value="GLYOXALASE_I_1"/>
    <property type="match status" value="1"/>
</dbReference>
<dbReference type="RefSeq" id="WP_036536796.1">
    <property type="nucleotide sequence ID" value="NZ_JJML01000076.1"/>
</dbReference>
<dbReference type="STRING" id="1497020.DO97_19640"/>
<dbReference type="GO" id="GO:0046491">
    <property type="term" value="P:L-methylmalonyl-CoA metabolic process"/>
    <property type="evidence" value="ECO:0007669"/>
    <property type="project" value="TreeGrafter"/>
</dbReference>
<organism evidence="3 4">
    <name type="scientific">Neosynechococcus sphagnicola sy1</name>
    <dbReference type="NCBI Taxonomy" id="1497020"/>
    <lineage>
        <taxon>Bacteria</taxon>
        <taxon>Bacillati</taxon>
        <taxon>Cyanobacteriota</taxon>
        <taxon>Cyanophyceae</taxon>
        <taxon>Neosynechococcales</taxon>
        <taxon>Neosynechococcaceae</taxon>
        <taxon>Neosynechococcus</taxon>
    </lineage>
</organism>
<dbReference type="InterPro" id="IPR037523">
    <property type="entry name" value="VOC_core"/>
</dbReference>
<dbReference type="PANTHER" id="PTHR43048:SF3">
    <property type="entry name" value="METHYLMALONYL-COA EPIMERASE, MITOCHONDRIAL"/>
    <property type="match status" value="1"/>
</dbReference>
<dbReference type="CDD" id="cd06587">
    <property type="entry name" value="VOC"/>
    <property type="match status" value="1"/>
</dbReference>
<dbReference type="GO" id="GO:0004493">
    <property type="term" value="F:methylmalonyl-CoA epimerase activity"/>
    <property type="evidence" value="ECO:0007669"/>
    <property type="project" value="TreeGrafter"/>
</dbReference>
<reference evidence="3 4" key="1">
    <citation type="journal article" date="2014" name="Mol. Ecol.">
        <title>Evolution of Synechococcus.</title>
        <authorList>
            <person name="Dvorak P."/>
            <person name="Casamatta D."/>
            <person name="Hasler P."/>
            <person name="Poulickova A."/>
            <person name="Ondrej V."/>
            <person name="Sanges R."/>
        </authorList>
    </citation>
    <scope>NUCLEOTIDE SEQUENCE [LARGE SCALE GENOMIC DNA]</scope>
    <source>
        <strain evidence="3 4">CAUP A 1101</strain>
    </source>
</reference>
<dbReference type="AlphaFoldDB" id="A0A098THC6"/>
<dbReference type="InterPro" id="IPR051785">
    <property type="entry name" value="MMCE/EMCE_epimerase"/>
</dbReference>
<dbReference type="InterPro" id="IPR018146">
    <property type="entry name" value="Glyoxalase_1_CS"/>
</dbReference>